<accession>A0A8S9ZAZ5</accession>
<dbReference type="GO" id="GO:0005811">
    <property type="term" value="C:lipid droplet"/>
    <property type="evidence" value="ECO:0007669"/>
    <property type="project" value="TreeGrafter"/>
</dbReference>
<keyword evidence="2" id="KW-0560">Oxidoreductase</keyword>
<dbReference type="InterPro" id="IPR036291">
    <property type="entry name" value="NAD(P)-bd_dom_sf"/>
</dbReference>
<name>A0A8S9ZAZ5_9BILA</name>
<evidence type="ECO:0000313" key="4">
    <source>
        <dbReference type="EMBL" id="KAF7626922.1"/>
    </source>
</evidence>
<evidence type="ECO:0000256" key="3">
    <source>
        <dbReference type="SAM" id="Phobius"/>
    </source>
</evidence>
<evidence type="ECO:0000256" key="1">
    <source>
        <dbReference type="ARBA" id="ARBA00006484"/>
    </source>
</evidence>
<dbReference type="SUPFAM" id="SSF51735">
    <property type="entry name" value="NAD(P)-binding Rossmann-fold domains"/>
    <property type="match status" value="1"/>
</dbReference>
<dbReference type="Gene3D" id="3.40.50.720">
    <property type="entry name" value="NAD(P)-binding Rossmann-like Domain"/>
    <property type="match status" value="1"/>
</dbReference>
<dbReference type="PANTHER" id="PTHR24322:SF736">
    <property type="entry name" value="RETINOL DEHYDROGENASE 10"/>
    <property type="match status" value="1"/>
</dbReference>
<reference evidence="4" key="1">
    <citation type="journal article" date="2020" name="Ecol. Evol.">
        <title>Genome structure and content of the rice root-knot nematode (Meloidogyne graminicola).</title>
        <authorList>
            <person name="Phan N.T."/>
            <person name="Danchin E.G.J."/>
            <person name="Klopp C."/>
            <person name="Perfus-Barbeoch L."/>
            <person name="Kozlowski D.K."/>
            <person name="Koutsovoulos G.D."/>
            <person name="Lopez-Roques C."/>
            <person name="Bouchez O."/>
            <person name="Zahm M."/>
            <person name="Besnard G."/>
            <person name="Bellafiore S."/>
        </authorList>
    </citation>
    <scope>NUCLEOTIDE SEQUENCE</scope>
    <source>
        <strain evidence="4">VN-18</strain>
    </source>
</reference>
<dbReference type="OrthoDB" id="10253736at2759"/>
<evidence type="ECO:0000256" key="2">
    <source>
        <dbReference type="ARBA" id="ARBA00023002"/>
    </source>
</evidence>
<keyword evidence="3" id="KW-0812">Transmembrane</keyword>
<proteinExistence type="inferred from homology"/>
<feature type="transmembrane region" description="Helical" evidence="3">
    <location>
        <begin position="371"/>
        <end position="389"/>
    </location>
</feature>
<organism evidence="4 5">
    <name type="scientific">Meloidogyne graminicola</name>
    <dbReference type="NCBI Taxonomy" id="189291"/>
    <lineage>
        <taxon>Eukaryota</taxon>
        <taxon>Metazoa</taxon>
        <taxon>Ecdysozoa</taxon>
        <taxon>Nematoda</taxon>
        <taxon>Chromadorea</taxon>
        <taxon>Rhabditida</taxon>
        <taxon>Tylenchina</taxon>
        <taxon>Tylenchomorpha</taxon>
        <taxon>Tylenchoidea</taxon>
        <taxon>Meloidogynidae</taxon>
        <taxon>Meloidogyninae</taxon>
        <taxon>Meloidogyne</taxon>
    </lineage>
</organism>
<dbReference type="PRINTS" id="PR00081">
    <property type="entry name" value="GDHRDH"/>
</dbReference>
<dbReference type="Proteomes" id="UP000605970">
    <property type="component" value="Unassembled WGS sequence"/>
</dbReference>
<evidence type="ECO:0000313" key="5">
    <source>
        <dbReference type="Proteomes" id="UP000605970"/>
    </source>
</evidence>
<feature type="transmembrane region" description="Helical" evidence="3">
    <location>
        <begin position="242"/>
        <end position="260"/>
    </location>
</feature>
<protein>
    <submittedName>
        <fullName evidence="4">Uncharacterized protein</fullName>
    </submittedName>
</protein>
<keyword evidence="3" id="KW-0472">Membrane</keyword>
<dbReference type="InterPro" id="IPR002347">
    <property type="entry name" value="SDR_fam"/>
</dbReference>
<dbReference type="EMBL" id="JABEBT010000173">
    <property type="protein sequence ID" value="KAF7626922.1"/>
    <property type="molecule type" value="Genomic_DNA"/>
</dbReference>
<feature type="transmembrane region" description="Helical" evidence="3">
    <location>
        <begin position="337"/>
        <end position="359"/>
    </location>
</feature>
<comment type="similarity">
    <text evidence="1">Belongs to the short-chain dehydrogenases/reductases (SDR) family.</text>
</comment>
<dbReference type="InterPro" id="IPR028110">
    <property type="entry name" value="TMEM254"/>
</dbReference>
<dbReference type="GO" id="GO:0016616">
    <property type="term" value="F:oxidoreductase activity, acting on the CH-OH group of donors, NAD or NADP as acceptor"/>
    <property type="evidence" value="ECO:0007669"/>
    <property type="project" value="TreeGrafter"/>
</dbReference>
<dbReference type="Pfam" id="PF00106">
    <property type="entry name" value="adh_short"/>
    <property type="match status" value="1"/>
</dbReference>
<comment type="caution">
    <text evidence="4">The sequence shown here is derived from an EMBL/GenBank/DDBJ whole genome shotgun (WGS) entry which is preliminary data.</text>
</comment>
<gene>
    <name evidence="4" type="ORF">Mgra_00009675</name>
</gene>
<dbReference type="Pfam" id="PF14934">
    <property type="entry name" value="TMEM254"/>
    <property type="match status" value="1"/>
</dbReference>
<sequence length="396" mass="45400">MLLLVGLPKDLWRWLHLKRKCVRGKTIVITGGASGIGKRLAELFADPKHLCAQVAIIDKNLKGAEQVSQEIIQLGGNAHAWECDISDEESMNKCANEIIEHFGSVDIVICNAAILYFALINQLKCKEIKNALNINTIKAFLPYMESKENGQIVAICSIAGFFGETFGIPTKFAVRGVMECLRMELRDKGLEKLIKCTTICPYFVRTPMILSKGLRPISRWIPFMSIERCSLGIIDAILKEKVLIFIPSWLNVLVMSYNLFSLNMQRIAREFLNFRYENNFIENSNEKLKEENGKNLKIQLMIFSKKFSYFNPELINSAWLSFIGQIAYKMGKEFPQFLLFINIMAWIAHIGEAIIALNLCDSLHITHKFSFLWFLQTIILGYPSLRLLIRKYKELR</sequence>
<keyword evidence="3" id="KW-1133">Transmembrane helix</keyword>
<dbReference type="PANTHER" id="PTHR24322">
    <property type="entry name" value="PKSB"/>
    <property type="match status" value="1"/>
</dbReference>
<dbReference type="AlphaFoldDB" id="A0A8S9ZAZ5"/>
<keyword evidence="5" id="KW-1185">Reference proteome</keyword>